<evidence type="ECO:0000313" key="1">
    <source>
        <dbReference type="EMBL" id="KAF8413976.1"/>
    </source>
</evidence>
<gene>
    <name evidence="1" type="ORF">HHK36_001974</name>
</gene>
<organism evidence="1 2">
    <name type="scientific">Tetracentron sinense</name>
    <name type="common">Spur-leaf</name>
    <dbReference type="NCBI Taxonomy" id="13715"/>
    <lineage>
        <taxon>Eukaryota</taxon>
        <taxon>Viridiplantae</taxon>
        <taxon>Streptophyta</taxon>
        <taxon>Embryophyta</taxon>
        <taxon>Tracheophyta</taxon>
        <taxon>Spermatophyta</taxon>
        <taxon>Magnoliopsida</taxon>
        <taxon>Trochodendrales</taxon>
        <taxon>Trochodendraceae</taxon>
        <taxon>Tetracentron</taxon>
    </lineage>
</organism>
<sequence length="85" mass="9378">MTQGITSLLSNTVYAISDAATHFSKTAHKSIVAFTFDDQAAAKMEKQQKGITSHINGVLNELLEDRIADLRSLYNRIASIVLARR</sequence>
<dbReference type="GO" id="GO:0006623">
    <property type="term" value="P:protein targeting to vacuole"/>
    <property type="evidence" value="ECO:0007669"/>
    <property type="project" value="TreeGrafter"/>
</dbReference>
<dbReference type="EMBL" id="JABCRI010000001">
    <property type="protein sequence ID" value="KAF8413976.1"/>
    <property type="molecule type" value="Genomic_DNA"/>
</dbReference>
<protein>
    <submittedName>
        <fullName evidence="1">Uncharacterized protein</fullName>
    </submittedName>
</protein>
<dbReference type="OrthoDB" id="428159at2759"/>
<dbReference type="AlphaFoldDB" id="A0A835A3N9"/>
<proteinExistence type="predicted"/>
<dbReference type="GO" id="GO:0045053">
    <property type="term" value="P:protein retention in Golgi apparatus"/>
    <property type="evidence" value="ECO:0007669"/>
    <property type="project" value="TreeGrafter"/>
</dbReference>
<dbReference type="PANTHER" id="PTHR16166:SF143">
    <property type="entry name" value="PROTEIN SORTING-ASSOCIATED PROTEIN, PUTATIVE (DUF1162)-RELATED"/>
    <property type="match status" value="1"/>
</dbReference>
<dbReference type="Proteomes" id="UP000655225">
    <property type="component" value="Unassembled WGS sequence"/>
</dbReference>
<comment type="caution">
    <text evidence="1">The sequence shown here is derived from an EMBL/GenBank/DDBJ whole genome shotgun (WGS) entry which is preliminary data.</text>
</comment>
<accession>A0A835A3N9</accession>
<dbReference type="InterPro" id="IPR026847">
    <property type="entry name" value="VPS13"/>
</dbReference>
<name>A0A835A3N9_TETSI</name>
<keyword evidence="2" id="KW-1185">Reference proteome</keyword>
<reference evidence="1 2" key="1">
    <citation type="submission" date="2020-04" db="EMBL/GenBank/DDBJ databases">
        <title>Plant Genome Project.</title>
        <authorList>
            <person name="Zhang R.-G."/>
        </authorList>
    </citation>
    <scope>NUCLEOTIDE SEQUENCE [LARGE SCALE GENOMIC DNA]</scope>
    <source>
        <strain evidence="1">YNK0</strain>
        <tissue evidence="1">Leaf</tissue>
    </source>
</reference>
<dbReference type="PANTHER" id="PTHR16166">
    <property type="entry name" value="VACUOLAR PROTEIN SORTING-ASSOCIATED PROTEIN VPS13"/>
    <property type="match status" value="1"/>
</dbReference>
<evidence type="ECO:0000313" key="2">
    <source>
        <dbReference type="Proteomes" id="UP000655225"/>
    </source>
</evidence>